<accession>A0A1C6UXA8</accession>
<dbReference type="STRING" id="683228.GA0070617_3823"/>
<evidence type="ECO:0000313" key="5">
    <source>
        <dbReference type="EMBL" id="SCL58453.1"/>
    </source>
</evidence>
<dbReference type="AlphaFoldDB" id="A0A1C6UXA8"/>
<reference evidence="5 6" key="1">
    <citation type="submission" date="2016-06" db="EMBL/GenBank/DDBJ databases">
        <authorList>
            <person name="Kjaerup R.B."/>
            <person name="Dalgaard T.S."/>
            <person name="Juul-Madsen H.R."/>
        </authorList>
    </citation>
    <scope>NUCLEOTIDE SEQUENCE [LARGE SCALE GENOMIC DNA]</scope>
    <source>
        <strain evidence="5 6">DSM 45577</strain>
    </source>
</reference>
<proteinExistence type="inferred from homology"/>
<evidence type="ECO:0000256" key="2">
    <source>
        <dbReference type="ARBA" id="ARBA00022676"/>
    </source>
</evidence>
<feature type="domain" description="Glycosyltransferase 2-like" evidence="4">
    <location>
        <begin position="8"/>
        <end position="133"/>
    </location>
</feature>
<evidence type="ECO:0000256" key="1">
    <source>
        <dbReference type="ARBA" id="ARBA00006739"/>
    </source>
</evidence>
<dbReference type="Proteomes" id="UP000198937">
    <property type="component" value="Unassembled WGS sequence"/>
</dbReference>
<sequence length="328" mass="36798">MPPEPSVTVVVPVRDARAYLPAALPRLAALQGAPEIVVVDDGSTDGGTELLAEFCRDRPDRRLVRIAEPVGAAAARDKGVEYARGRYVWFCDVDDEWAPDLVTRLLGVAEETGADIVCCRAERVEADGRTWLMEGFPTPRVVDREGFAPLVLTGTLRGYLWNKLFRATVLRPTTRRRLTSQDDFLVVLDALEHAERVAFVPEALYRYRERPGSVSTGDALRLENTAYCCEVALSRFGPRLPGRERASAESYFRLWFHAVPCVTTPVHQGWDPRVAAEVRRRLRRHLRWRAVVTAVRRGRPGLAAHALLIKITGPLFPPLYRLARRVVS</sequence>
<dbReference type="PANTHER" id="PTHR43685">
    <property type="entry name" value="GLYCOSYLTRANSFERASE"/>
    <property type="match status" value="1"/>
</dbReference>
<protein>
    <submittedName>
        <fullName evidence="5">Glycosyl transferase family 2</fullName>
    </submittedName>
</protein>
<dbReference type="Pfam" id="PF00535">
    <property type="entry name" value="Glycos_transf_2"/>
    <property type="match status" value="1"/>
</dbReference>
<comment type="similarity">
    <text evidence="1">Belongs to the glycosyltransferase 2 family.</text>
</comment>
<dbReference type="InterPro" id="IPR050834">
    <property type="entry name" value="Glycosyltransf_2"/>
</dbReference>
<dbReference type="EMBL" id="FMIA01000002">
    <property type="protein sequence ID" value="SCL58453.1"/>
    <property type="molecule type" value="Genomic_DNA"/>
</dbReference>
<evidence type="ECO:0000256" key="3">
    <source>
        <dbReference type="ARBA" id="ARBA00022679"/>
    </source>
</evidence>
<dbReference type="Gene3D" id="3.90.550.10">
    <property type="entry name" value="Spore Coat Polysaccharide Biosynthesis Protein SpsA, Chain A"/>
    <property type="match status" value="1"/>
</dbReference>
<dbReference type="OrthoDB" id="5243838at2"/>
<evidence type="ECO:0000259" key="4">
    <source>
        <dbReference type="Pfam" id="PF00535"/>
    </source>
</evidence>
<name>A0A1C6UXA8_9ACTN</name>
<organism evidence="5 6">
    <name type="scientific">Micromonospora yangpuensis</name>
    <dbReference type="NCBI Taxonomy" id="683228"/>
    <lineage>
        <taxon>Bacteria</taxon>
        <taxon>Bacillati</taxon>
        <taxon>Actinomycetota</taxon>
        <taxon>Actinomycetes</taxon>
        <taxon>Micromonosporales</taxon>
        <taxon>Micromonosporaceae</taxon>
        <taxon>Micromonospora</taxon>
    </lineage>
</organism>
<dbReference type="InterPro" id="IPR029044">
    <property type="entry name" value="Nucleotide-diphossugar_trans"/>
</dbReference>
<dbReference type="RefSeq" id="WP_091440105.1">
    <property type="nucleotide sequence ID" value="NZ_BMMJ01000014.1"/>
</dbReference>
<keyword evidence="3 5" id="KW-0808">Transferase</keyword>
<dbReference type="GO" id="GO:0016757">
    <property type="term" value="F:glycosyltransferase activity"/>
    <property type="evidence" value="ECO:0007669"/>
    <property type="project" value="UniProtKB-KW"/>
</dbReference>
<keyword evidence="2" id="KW-0328">Glycosyltransferase</keyword>
<keyword evidence="6" id="KW-1185">Reference proteome</keyword>
<dbReference type="PANTHER" id="PTHR43685:SF5">
    <property type="entry name" value="GLYCOSYLTRANSFERASE EPSE-RELATED"/>
    <property type="match status" value="1"/>
</dbReference>
<dbReference type="SUPFAM" id="SSF53448">
    <property type="entry name" value="Nucleotide-diphospho-sugar transferases"/>
    <property type="match status" value="1"/>
</dbReference>
<dbReference type="InterPro" id="IPR001173">
    <property type="entry name" value="Glyco_trans_2-like"/>
</dbReference>
<gene>
    <name evidence="5" type="ORF">GA0070617_3823</name>
</gene>
<evidence type="ECO:0000313" key="6">
    <source>
        <dbReference type="Proteomes" id="UP000198937"/>
    </source>
</evidence>
<dbReference type="CDD" id="cd00761">
    <property type="entry name" value="Glyco_tranf_GTA_type"/>
    <property type="match status" value="1"/>
</dbReference>